<proteinExistence type="predicted"/>
<evidence type="ECO:0000313" key="3">
    <source>
        <dbReference type="EMBL" id="MEQ7848777.1"/>
    </source>
</evidence>
<dbReference type="SMART" id="SM00421">
    <property type="entry name" value="HTH_LUXR"/>
    <property type="match status" value="1"/>
</dbReference>
<dbReference type="PROSITE" id="PS50043">
    <property type="entry name" value="HTH_LUXR_2"/>
    <property type="match status" value="1"/>
</dbReference>
<evidence type="ECO:0000256" key="1">
    <source>
        <dbReference type="ARBA" id="ARBA00023125"/>
    </source>
</evidence>
<accession>A0ABV1P209</accession>
<dbReference type="SUPFAM" id="SSF46894">
    <property type="entry name" value="C-terminal effector domain of the bipartite response regulators"/>
    <property type="match status" value="1"/>
</dbReference>
<dbReference type="SUPFAM" id="SSF52172">
    <property type="entry name" value="CheY-like"/>
    <property type="match status" value="1"/>
</dbReference>
<dbReference type="Gene3D" id="3.40.50.2300">
    <property type="match status" value="1"/>
</dbReference>
<keyword evidence="1" id="KW-0238">DNA-binding</keyword>
<feature type="domain" description="HTH luxR-type" evidence="2">
    <location>
        <begin position="155"/>
        <end position="220"/>
    </location>
</feature>
<dbReference type="PANTHER" id="PTHR43214">
    <property type="entry name" value="TWO-COMPONENT RESPONSE REGULATOR"/>
    <property type="match status" value="1"/>
</dbReference>
<evidence type="ECO:0000259" key="2">
    <source>
        <dbReference type="PROSITE" id="PS50043"/>
    </source>
</evidence>
<protein>
    <submittedName>
        <fullName evidence="3">Response regulator transcription factor</fullName>
    </submittedName>
</protein>
<name>A0ABV1P209_9ACTN</name>
<gene>
    <name evidence="3" type="ORF">V6R90_15955</name>
</gene>
<organism evidence="3 4">
    <name type="scientific">Nocardioides kribbensis</name>
    <dbReference type="NCBI Taxonomy" id="305517"/>
    <lineage>
        <taxon>Bacteria</taxon>
        <taxon>Bacillati</taxon>
        <taxon>Actinomycetota</taxon>
        <taxon>Actinomycetes</taxon>
        <taxon>Propionibacteriales</taxon>
        <taxon>Nocardioidaceae</taxon>
        <taxon>Nocardioides</taxon>
    </lineage>
</organism>
<dbReference type="InterPro" id="IPR011006">
    <property type="entry name" value="CheY-like_superfamily"/>
</dbReference>
<keyword evidence="4" id="KW-1185">Reference proteome</keyword>
<comment type="caution">
    <text evidence="3">The sequence shown here is derived from an EMBL/GenBank/DDBJ whole genome shotgun (WGS) entry which is preliminary data.</text>
</comment>
<dbReference type="PANTHER" id="PTHR43214:SF42">
    <property type="entry name" value="TRANSCRIPTIONAL REGULATORY PROTEIN DESR"/>
    <property type="match status" value="1"/>
</dbReference>
<dbReference type="Pfam" id="PF00196">
    <property type="entry name" value="GerE"/>
    <property type="match status" value="1"/>
</dbReference>
<dbReference type="RefSeq" id="WP_193661143.1">
    <property type="nucleotide sequence ID" value="NZ_BAAAMM010000001.1"/>
</dbReference>
<dbReference type="Proteomes" id="UP001482520">
    <property type="component" value="Unassembled WGS sequence"/>
</dbReference>
<dbReference type="EMBL" id="JBEGDP010000021">
    <property type="protein sequence ID" value="MEQ7848777.1"/>
    <property type="molecule type" value="Genomic_DNA"/>
</dbReference>
<dbReference type="PRINTS" id="PR00038">
    <property type="entry name" value="HTHLUXR"/>
</dbReference>
<dbReference type="InterPro" id="IPR016032">
    <property type="entry name" value="Sig_transdc_resp-reg_C-effctor"/>
</dbReference>
<dbReference type="CDD" id="cd06170">
    <property type="entry name" value="LuxR_C_like"/>
    <property type="match status" value="1"/>
</dbReference>
<reference evidence="3 4" key="1">
    <citation type="submission" date="2024-02" db="EMBL/GenBank/DDBJ databases">
        <title>Full genome sequence of Nocardioides kribbensis.</title>
        <authorList>
            <person name="Poletto B.L."/>
            <person name="Silva G."/>
            <person name="Galante D."/>
            <person name="Campos K.R."/>
            <person name="Santos M.B.N."/>
            <person name="Sacchi C.T."/>
        </authorList>
    </citation>
    <scope>NUCLEOTIDE SEQUENCE [LARGE SCALE GENOMIC DNA]</scope>
    <source>
        <strain evidence="3 4">O4R</strain>
    </source>
</reference>
<dbReference type="InterPro" id="IPR039420">
    <property type="entry name" value="WalR-like"/>
</dbReference>
<evidence type="ECO:0000313" key="4">
    <source>
        <dbReference type="Proteomes" id="UP001482520"/>
    </source>
</evidence>
<sequence length="223" mass="23503">MTPFVAEATSRPAPSRPGVLVVADEGLVAETVASALRRRGFLTEHVVLGSAAEHGRPDVVLVVADVGSPRRLGALRTAVAGVGTPWVLVTTTERGPWWGAALEAGASEVVEGTSSLREVDLALRLAAAGHRSVEPQTVAELVAAWSRVRRERTSVERRIAQLSPRELEVLDSLFAGTSVAEIAVAAGVSEATVRTQVRAVLRKLHVRSQLAAVALYAAVLEDS</sequence>
<dbReference type="InterPro" id="IPR000792">
    <property type="entry name" value="Tscrpt_reg_LuxR_C"/>
</dbReference>